<dbReference type="PATRIC" id="fig|1235802.3.peg.4076"/>
<keyword evidence="3" id="KW-1003">Cell membrane</keyword>
<gene>
    <name evidence="9" type="ORF">C823_03855</name>
</gene>
<accession>N2A9L9</accession>
<evidence type="ECO:0000256" key="8">
    <source>
        <dbReference type="SAM" id="Phobius"/>
    </source>
</evidence>
<proteinExistence type="predicted"/>
<evidence type="ECO:0000256" key="5">
    <source>
        <dbReference type="ARBA" id="ARBA00022989"/>
    </source>
</evidence>
<keyword evidence="4 8" id="KW-0812">Transmembrane</keyword>
<feature type="transmembrane region" description="Helical" evidence="8">
    <location>
        <begin position="12"/>
        <end position="34"/>
    </location>
</feature>
<dbReference type="GO" id="GO:0008324">
    <property type="term" value="F:monoatomic cation transmembrane transporter activity"/>
    <property type="evidence" value="ECO:0007669"/>
    <property type="project" value="InterPro"/>
</dbReference>
<dbReference type="AlphaFoldDB" id="N2A9L9"/>
<name>N2A9L9_9FIRM</name>
<evidence type="ECO:0000256" key="4">
    <source>
        <dbReference type="ARBA" id="ARBA00022692"/>
    </source>
</evidence>
<evidence type="ECO:0000256" key="7">
    <source>
        <dbReference type="ARBA" id="ARBA00023136"/>
    </source>
</evidence>
<dbReference type="STRING" id="1235802.C823_03855"/>
<sequence>MELLRKHLTTTQIITLSFLLVILIGSLLLATPFASADGTATPFVDAMFTATSCVCVTGLVTVTTATHWNLFGHLVILLLIQIGGLGVIAITTIFTMLLGKKLSLSSRMLLGDAFNLETMKGLVRFLRKVVLGTFLVEAIGAVCYLPVFVSEFGPKGIWYALFHAVSAFCNAGIDLIGPDSFIPYVHHLWINVVTMALIIISGLGFIVWFDFMDVVKKKYGEQNHRSIWAQLKLHSKIVFVMTGFLLLVGAVLYFAFEYHNAGTIGTFTWPEKILASCFQSVTTRTAGFVTIPQKELTTPSLIVTLFLMFTGGSPVGTAGGVKTTTLAIIFLAVIATIRGREDIICFKRRISPKTVKKALAVVLISFFASIAAIIVLMLFEPGSAADQIFEVYSALGTVGISRDYTSVIGTAGKIILCICMYLGRIGPISMVLVFTIRDRQIAAKLPEEHVAVG</sequence>
<dbReference type="GO" id="GO:0005886">
    <property type="term" value="C:plasma membrane"/>
    <property type="evidence" value="ECO:0007669"/>
    <property type="project" value="UniProtKB-SubCell"/>
</dbReference>
<dbReference type="eggNOG" id="COG0168">
    <property type="taxonomic scope" value="Bacteria"/>
</dbReference>
<keyword evidence="7 8" id="KW-0472">Membrane</keyword>
<dbReference type="InterPro" id="IPR003445">
    <property type="entry name" value="Cat_transpt"/>
</dbReference>
<feature type="transmembrane region" description="Helical" evidence="8">
    <location>
        <begin position="74"/>
        <end position="98"/>
    </location>
</feature>
<feature type="transmembrane region" description="Helical" evidence="8">
    <location>
        <begin position="188"/>
        <end position="209"/>
    </location>
</feature>
<dbReference type="OrthoDB" id="9810952at2"/>
<dbReference type="Proteomes" id="UP000012589">
    <property type="component" value="Unassembled WGS sequence"/>
</dbReference>
<keyword evidence="5 8" id="KW-1133">Transmembrane helix</keyword>
<keyword evidence="10" id="KW-1185">Reference proteome</keyword>
<evidence type="ECO:0000256" key="6">
    <source>
        <dbReference type="ARBA" id="ARBA00023065"/>
    </source>
</evidence>
<feature type="transmembrane region" description="Helical" evidence="8">
    <location>
        <begin position="237"/>
        <end position="256"/>
    </location>
</feature>
<dbReference type="EMBL" id="AQFT01000117">
    <property type="protein sequence ID" value="EMZ22810.1"/>
    <property type="molecule type" value="Genomic_DNA"/>
</dbReference>
<dbReference type="Pfam" id="PF02386">
    <property type="entry name" value="TrkH"/>
    <property type="match status" value="1"/>
</dbReference>
<keyword evidence="2" id="KW-0813">Transport</keyword>
<evidence type="ECO:0000256" key="3">
    <source>
        <dbReference type="ARBA" id="ARBA00022475"/>
    </source>
</evidence>
<dbReference type="GO" id="GO:0030001">
    <property type="term" value="P:metal ion transport"/>
    <property type="evidence" value="ECO:0007669"/>
    <property type="project" value="UniProtKB-ARBA"/>
</dbReference>
<feature type="transmembrane region" description="Helical" evidence="8">
    <location>
        <begin position="46"/>
        <end position="68"/>
    </location>
</feature>
<evidence type="ECO:0000256" key="1">
    <source>
        <dbReference type="ARBA" id="ARBA00004651"/>
    </source>
</evidence>
<dbReference type="PANTHER" id="PTHR32024:SF1">
    <property type="entry name" value="KTR SYSTEM POTASSIUM UPTAKE PROTEIN B"/>
    <property type="match status" value="1"/>
</dbReference>
<protein>
    <submittedName>
        <fullName evidence="9">TrkH family potassium uptake protein</fullName>
    </submittedName>
</protein>
<evidence type="ECO:0000256" key="2">
    <source>
        <dbReference type="ARBA" id="ARBA00022448"/>
    </source>
</evidence>
<reference evidence="9 10" key="1">
    <citation type="journal article" date="2014" name="Genome Announc.">
        <title>Draft genome sequences of the altered schaedler flora, a defined bacterial community from gnotobiotic mice.</title>
        <authorList>
            <person name="Wannemuehler M.J."/>
            <person name="Overstreet A.M."/>
            <person name="Ward D.V."/>
            <person name="Phillips G.J."/>
        </authorList>
    </citation>
    <scope>NUCLEOTIDE SEQUENCE [LARGE SCALE GENOMIC DNA]</scope>
    <source>
        <strain evidence="9 10">ASF492</strain>
    </source>
</reference>
<feature type="transmembrane region" description="Helical" evidence="8">
    <location>
        <begin position="129"/>
        <end position="150"/>
    </location>
</feature>
<dbReference type="HOGENOM" id="CLU_026429_0_1_9"/>
<feature type="transmembrane region" description="Helical" evidence="8">
    <location>
        <begin position="358"/>
        <end position="379"/>
    </location>
</feature>
<evidence type="ECO:0000313" key="9">
    <source>
        <dbReference type="EMBL" id="EMZ22810.1"/>
    </source>
</evidence>
<evidence type="ECO:0000313" key="10">
    <source>
        <dbReference type="Proteomes" id="UP000012589"/>
    </source>
</evidence>
<keyword evidence="6" id="KW-0406">Ion transport</keyword>
<feature type="transmembrane region" description="Helical" evidence="8">
    <location>
        <begin position="411"/>
        <end position="436"/>
    </location>
</feature>
<feature type="transmembrane region" description="Helical" evidence="8">
    <location>
        <begin position="319"/>
        <end position="337"/>
    </location>
</feature>
<comment type="subcellular location">
    <subcellularLocation>
        <location evidence="1">Cell membrane</location>
        <topology evidence="1">Multi-pass membrane protein</topology>
    </subcellularLocation>
</comment>
<feature type="transmembrane region" description="Helical" evidence="8">
    <location>
        <begin position="156"/>
        <end position="176"/>
    </location>
</feature>
<comment type="caution">
    <text evidence="9">The sequence shown here is derived from an EMBL/GenBank/DDBJ whole genome shotgun (WGS) entry which is preliminary data.</text>
</comment>
<dbReference type="PANTHER" id="PTHR32024">
    <property type="entry name" value="TRK SYSTEM POTASSIUM UPTAKE PROTEIN TRKG-RELATED"/>
    <property type="match status" value="1"/>
</dbReference>
<organism evidence="9 10">
    <name type="scientific">Eubacterium plexicaudatum ASF492</name>
    <dbReference type="NCBI Taxonomy" id="1235802"/>
    <lineage>
        <taxon>Bacteria</taxon>
        <taxon>Bacillati</taxon>
        <taxon>Bacillota</taxon>
        <taxon>Clostridia</taxon>
        <taxon>Eubacteriales</taxon>
        <taxon>Eubacteriaceae</taxon>
        <taxon>Eubacterium</taxon>
    </lineage>
</organism>